<evidence type="ECO:0008006" key="4">
    <source>
        <dbReference type="Google" id="ProtNLM"/>
    </source>
</evidence>
<sequence length="284" mass="31761">MKRLLLLQAALAFAVLSAAEEPTNFIRFVEEEKSDSLQTAVVGYESPQKVKVDLVGAIHIADKAYFDALNVKFKGYDAVLYELVGPSFEERGKPEAKKEAEKMQWVGQLQTLMRDTLKLHGQLEGIDYTAKNFVHADMDMSQFTQTQTQKQESFLSLYLKAAQAQKEVNEKRGVNSDAAGIVMLLKILTLKDSSTELKRMIAQEFDSVEDIMAGIETGDGTVLVGERNKVALGVMDKEIAAGKKRLAIFYGAAHLGDMEERLLKKGFKRTKVEWLKAWDLPHAK</sequence>
<evidence type="ECO:0000256" key="1">
    <source>
        <dbReference type="SAM" id="SignalP"/>
    </source>
</evidence>
<accession>A0ABW0KN86</accession>
<feature type="chain" id="PRO_5047500748" description="TraB/GumN family protein" evidence="1">
    <location>
        <begin position="19"/>
        <end position="284"/>
    </location>
</feature>
<dbReference type="EMBL" id="JBHSMQ010000001">
    <property type="protein sequence ID" value="MFC5454117.1"/>
    <property type="molecule type" value="Genomic_DNA"/>
</dbReference>
<organism evidence="2 3">
    <name type="scientific">Prosthecobacter fluviatilis</name>
    <dbReference type="NCBI Taxonomy" id="445931"/>
    <lineage>
        <taxon>Bacteria</taxon>
        <taxon>Pseudomonadati</taxon>
        <taxon>Verrucomicrobiota</taxon>
        <taxon>Verrucomicrobiia</taxon>
        <taxon>Verrucomicrobiales</taxon>
        <taxon>Verrucomicrobiaceae</taxon>
        <taxon>Prosthecobacter</taxon>
    </lineage>
</organism>
<dbReference type="PANTHER" id="PTHR35757:SF1">
    <property type="entry name" value="THERMOSOME SUBUNIT GAMMA"/>
    <property type="match status" value="1"/>
</dbReference>
<keyword evidence="3" id="KW-1185">Reference proteome</keyword>
<dbReference type="RefSeq" id="WP_377163860.1">
    <property type="nucleotide sequence ID" value="NZ_JBHSMQ010000001.1"/>
</dbReference>
<comment type="caution">
    <text evidence="2">The sequence shown here is derived from an EMBL/GenBank/DDBJ whole genome shotgun (WGS) entry which is preliminary data.</text>
</comment>
<reference evidence="3" key="1">
    <citation type="journal article" date="2019" name="Int. J. Syst. Evol. Microbiol.">
        <title>The Global Catalogue of Microorganisms (GCM) 10K type strain sequencing project: providing services to taxonomists for standard genome sequencing and annotation.</title>
        <authorList>
            <consortium name="The Broad Institute Genomics Platform"/>
            <consortium name="The Broad Institute Genome Sequencing Center for Infectious Disease"/>
            <person name="Wu L."/>
            <person name="Ma J."/>
        </authorList>
    </citation>
    <scope>NUCLEOTIDE SEQUENCE [LARGE SCALE GENOMIC DNA]</scope>
    <source>
        <strain evidence="3">CGMCC 4.1469</strain>
    </source>
</reference>
<proteinExistence type="predicted"/>
<gene>
    <name evidence="2" type="ORF">ACFQDI_04535</name>
</gene>
<evidence type="ECO:0000313" key="3">
    <source>
        <dbReference type="Proteomes" id="UP001596052"/>
    </source>
</evidence>
<protein>
    <recommendedName>
        <fullName evidence="4">TraB/GumN family protein</fullName>
    </recommendedName>
</protein>
<evidence type="ECO:0000313" key="2">
    <source>
        <dbReference type="EMBL" id="MFC5454117.1"/>
    </source>
</evidence>
<name>A0ABW0KN86_9BACT</name>
<keyword evidence="1" id="KW-0732">Signal</keyword>
<feature type="signal peptide" evidence="1">
    <location>
        <begin position="1"/>
        <end position="18"/>
    </location>
</feature>
<dbReference type="PANTHER" id="PTHR35757">
    <property type="entry name" value="THERMOSOME SUBUNIT GAMMA"/>
    <property type="match status" value="1"/>
</dbReference>
<dbReference type="Proteomes" id="UP001596052">
    <property type="component" value="Unassembled WGS sequence"/>
</dbReference>